<feature type="region of interest" description="Disordered" evidence="7">
    <location>
        <begin position="287"/>
        <end position="324"/>
    </location>
</feature>
<keyword evidence="3 8" id="KW-0812">Transmembrane</keyword>
<feature type="compositionally biased region" description="Basic and acidic residues" evidence="7">
    <location>
        <begin position="549"/>
        <end position="558"/>
    </location>
</feature>
<evidence type="ECO:0000313" key="13">
    <source>
        <dbReference type="Proteomes" id="UP000007110"/>
    </source>
</evidence>
<feature type="signal peptide" evidence="9">
    <location>
        <begin position="1"/>
        <end position="26"/>
    </location>
</feature>
<sequence>MASSTRFSVVGILALLFLQSLSLSSSEEVLRRHRRQDHDHDHDHDHDGDSEEEYFAVVGNFLLDQEITAQRVLGDFEENHDQNFTSTQVAILVSTLFSRVGCENRVNNCSKCSDDFVTDLFTALNVDPAYGFSEDVFHEATPLLLYATFDLEAVCAAGAGGTDLGEETVFGELMSAGADGTNATLSEEDLEEILHTMSENYTATTQTTCFDVESVFTATVGDHEAGASEAEVHAIAELVVSNLLKGYCIGEATLPSPDDFVDAVFNSYATGGVIPEEELEHLLSELGIGGSSDEHDDHGDDADDDGDDHDDHDHRRRRHAEDTVAAVGYRHRVERAADEHDHGSHNDALNVSATCYTGEQLLDIHGVDHEAGMSEAQYTSMLPSLIQQILSGACSGQDDHEEPTNSYTDAEIWGYSNLAVLIISLLAVLGAAFIPCMSGFVYEAVLQTMMALAVATLTGDAVLHLIPQAVGLHAHDSSGHDHTVHGPANPELAYVWKCLAVEMAIYAFFLVERVSSLTSCCKHSHAHGNRSITMQVSQTPITGLQKTSKVSDSEKNLTDAEDGDETQSHCLKGCGTVPLMIVMGDALHNFGDGLAIGAAFTIGIPAGLSTTIAVFCHELPHELGDLAVLLNQGMRLSTAVFWNLLSACTCFVGLWVGIPLAQTQNAREWIFAATAGTFLYVGLVHMLPLLHAYKGERKGIIFCLQNFGFLLGILLILIIALYEDAISIAL</sequence>
<feature type="transmembrane region" description="Helical" evidence="8">
    <location>
        <begin position="670"/>
        <end position="690"/>
    </location>
</feature>
<feature type="chain" id="PRO_5029646818" description="Zinc transporter ZIP12" evidence="9">
    <location>
        <begin position="27"/>
        <end position="730"/>
    </location>
</feature>
<keyword evidence="9" id="KW-0732">Signal</keyword>
<dbReference type="OrthoDB" id="200954at2759"/>
<proteinExistence type="inferred from homology"/>
<dbReference type="Pfam" id="PF18292">
    <property type="entry name" value="ZIP4_domain"/>
    <property type="match status" value="1"/>
</dbReference>
<evidence type="ECO:0000259" key="11">
    <source>
        <dbReference type="Pfam" id="PF21116"/>
    </source>
</evidence>
<dbReference type="Proteomes" id="UP000007110">
    <property type="component" value="Unassembled WGS sequence"/>
</dbReference>
<feature type="domain" description="Zinc transporter ZIP4/12 EF-hand" evidence="11">
    <location>
        <begin position="257"/>
        <end position="393"/>
    </location>
</feature>
<name>A0A7M7PDT0_STRPU</name>
<organism evidence="12 13">
    <name type="scientific">Strongylocentrotus purpuratus</name>
    <name type="common">Purple sea urchin</name>
    <dbReference type="NCBI Taxonomy" id="7668"/>
    <lineage>
        <taxon>Eukaryota</taxon>
        <taxon>Metazoa</taxon>
        <taxon>Echinodermata</taxon>
        <taxon>Eleutherozoa</taxon>
        <taxon>Echinozoa</taxon>
        <taxon>Echinoidea</taxon>
        <taxon>Euechinoidea</taxon>
        <taxon>Echinacea</taxon>
        <taxon>Camarodonta</taxon>
        <taxon>Echinidea</taxon>
        <taxon>Strongylocentrotidae</taxon>
        <taxon>Strongylocentrotus</taxon>
    </lineage>
</organism>
<dbReference type="GO" id="GO:0030003">
    <property type="term" value="P:intracellular monoatomic cation homeostasis"/>
    <property type="evidence" value="ECO:0000318"/>
    <property type="project" value="GO_Central"/>
</dbReference>
<evidence type="ECO:0000313" key="12">
    <source>
        <dbReference type="EnsemblMetazoa" id="XP_030848880"/>
    </source>
</evidence>
<dbReference type="GO" id="GO:0005385">
    <property type="term" value="F:zinc ion transmembrane transporter activity"/>
    <property type="evidence" value="ECO:0000318"/>
    <property type="project" value="GO_Central"/>
</dbReference>
<dbReference type="InParanoid" id="A0A7M7PDT0"/>
<dbReference type="InterPro" id="IPR049406">
    <property type="entry name" value="ZIP4_12_EF-hand"/>
</dbReference>
<comment type="similarity">
    <text evidence="2">Belongs to the ZIP transporter (TC 2.A.5) family.</text>
</comment>
<feature type="transmembrane region" description="Helical" evidence="8">
    <location>
        <begin position="639"/>
        <end position="658"/>
    </location>
</feature>
<dbReference type="InterPro" id="IPR003689">
    <property type="entry name" value="ZIP"/>
</dbReference>
<dbReference type="RefSeq" id="XP_030848880.1">
    <property type="nucleotide sequence ID" value="XM_030993020.1"/>
</dbReference>
<comment type="catalytic activity">
    <reaction evidence="6">
        <text>Zn(2+)(in) = Zn(2+)(out)</text>
        <dbReference type="Rhea" id="RHEA:29351"/>
        <dbReference type="ChEBI" id="CHEBI:29105"/>
    </reaction>
</comment>
<evidence type="ECO:0008006" key="14">
    <source>
        <dbReference type="Google" id="ProtNLM"/>
    </source>
</evidence>
<dbReference type="EnsemblMetazoa" id="XM_030993020">
    <property type="protein sequence ID" value="XP_030848880"/>
    <property type="gene ID" value="LOC115927289"/>
</dbReference>
<keyword evidence="13" id="KW-1185">Reference proteome</keyword>
<dbReference type="PANTHER" id="PTHR12191:SF30">
    <property type="entry name" value="ZINC TRANSPORTER ZIP4 N-TERMINAL DOMAIN-CONTAINING PROTEIN"/>
    <property type="match status" value="1"/>
</dbReference>
<evidence type="ECO:0000256" key="5">
    <source>
        <dbReference type="ARBA" id="ARBA00023136"/>
    </source>
</evidence>
<protein>
    <recommendedName>
        <fullName evidence="14">Zinc transporter ZIP12</fullName>
    </recommendedName>
</protein>
<dbReference type="OMA" id="SHNEEVE"/>
<feature type="region of interest" description="Disordered" evidence="7">
    <location>
        <begin position="543"/>
        <end position="566"/>
    </location>
</feature>
<evidence type="ECO:0000256" key="2">
    <source>
        <dbReference type="ARBA" id="ARBA00006939"/>
    </source>
</evidence>
<dbReference type="KEGG" id="spu:115927289"/>
<keyword evidence="4 8" id="KW-1133">Transmembrane helix</keyword>
<feature type="domain" description="Zinc transporter ZIP4 N-terminal" evidence="10">
    <location>
        <begin position="92"/>
        <end position="249"/>
    </location>
</feature>
<accession>A0A7M7PDT0</accession>
<feature type="transmembrane region" description="Helical" evidence="8">
    <location>
        <begin position="418"/>
        <end position="442"/>
    </location>
</feature>
<reference evidence="12" key="2">
    <citation type="submission" date="2021-01" db="UniProtKB">
        <authorList>
            <consortium name="EnsemblMetazoa"/>
        </authorList>
    </citation>
    <scope>IDENTIFICATION</scope>
</reference>
<evidence type="ECO:0000256" key="6">
    <source>
        <dbReference type="ARBA" id="ARBA00034634"/>
    </source>
</evidence>
<dbReference type="GO" id="GO:0140410">
    <property type="term" value="F:monoatomic cation:bicarbonate symporter activity"/>
    <property type="evidence" value="ECO:0000318"/>
    <property type="project" value="GO_Central"/>
</dbReference>
<evidence type="ECO:0000256" key="1">
    <source>
        <dbReference type="ARBA" id="ARBA00004141"/>
    </source>
</evidence>
<dbReference type="GO" id="GO:0005886">
    <property type="term" value="C:plasma membrane"/>
    <property type="evidence" value="ECO:0000318"/>
    <property type="project" value="GO_Central"/>
</dbReference>
<evidence type="ECO:0000256" key="7">
    <source>
        <dbReference type="SAM" id="MobiDB-lite"/>
    </source>
</evidence>
<dbReference type="Pfam" id="PF21116">
    <property type="entry name" value="EF-hand_Zip"/>
    <property type="match status" value="1"/>
</dbReference>
<dbReference type="InterPro" id="IPR050799">
    <property type="entry name" value="ZIP_Transporter"/>
</dbReference>
<comment type="subcellular location">
    <subcellularLocation>
        <location evidence="1">Membrane</location>
        <topology evidence="1">Multi-pass membrane protein</topology>
    </subcellularLocation>
</comment>
<keyword evidence="5 8" id="KW-0472">Membrane</keyword>
<feature type="compositionally biased region" description="Acidic residues" evidence="7">
    <location>
        <begin position="299"/>
        <end position="310"/>
    </location>
</feature>
<dbReference type="GeneID" id="115927289"/>
<evidence type="ECO:0000256" key="9">
    <source>
        <dbReference type="SAM" id="SignalP"/>
    </source>
</evidence>
<dbReference type="InterPro" id="IPR041137">
    <property type="entry name" value="ZIP4_N"/>
</dbReference>
<dbReference type="GO" id="GO:0071578">
    <property type="term" value="P:zinc ion import across plasma membrane"/>
    <property type="evidence" value="ECO:0000318"/>
    <property type="project" value="GO_Central"/>
</dbReference>
<evidence type="ECO:0000256" key="8">
    <source>
        <dbReference type="SAM" id="Phobius"/>
    </source>
</evidence>
<dbReference type="PANTHER" id="PTHR12191">
    <property type="entry name" value="SOLUTE CARRIER FAMILY 39"/>
    <property type="match status" value="1"/>
</dbReference>
<feature type="transmembrane region" description="Helical" evidence="8">
    <location>
        <begin position="702"/>
        <end position="722"/>
    </location>
</feature>
<reference evidence="13" key="1">
    <citation type="submission" date="2015-02" db="EMBL/GenBank/DDBJ databases">
        <title>Genome sequencing for Strongylocentrotus purpuratus.</title>
        <authorList>
            <person name="Murali S."/>
            <person name="Liu Y."/>
            <person name="Vee V."/>
            <person name="English A."/>
            <person name="Wang M."/>
            <person name="Skinner E."/>
            <person name="Han Y."/>
            <person name="Muzny D.M."/>
            <person name="Worley K.C."/>
            <person name="Gibbs R.A."/>
        </authorList>
    </citation>
    <scope>NUCLEOTIDE SEQUENCE</scope>
</reference>
<evidence type="ECO:0000259" key="10">
    <source>
        <dbReference type="Pfam" id="PF18292"/>
    </source>
</evidence>
<dbReference type="AlphaFoldDB" id="A0A7M7PDT0"/>
<evidence type="ECO:0000256" key="4">
    <source>
        <dbReference type="ARBA" id="ARBA00022989"/>
    </source>
</evidence>
<evidence type="ECO:0000256" key="3">
    <source>
        <dbReference type="ARBA" id="ARBA00022692"/>
    </source>
</evidence>
<dbReference type="Pfam" id="PF02535">
    <property type="entry name" value="Zip"/>
    <property type="match status" value="1"/>
</dbReference>